<dbReference type="AlphaFoldDB" id="A0A832QC49"/>
<dbReference type="Proteomes" id="UP000576550">
    <property type="component" value="Unassembled WGS sequence"/>
</dbReference>
<name>A0A832QC49_9BACT</name>
<protein>
    <submittedName>
        <fullName evidence="1">Uncharacterized protein</fullName>
    </submittedName>
</protein>
<sequence length="244" mass="29358">MIEIGSGEKPDKTRKLSYKDDKFVDICSTRDDLSGDVLDMNTRRREKHLLNYRWEHLKPNELCIEAAQEFCQNVTEDFQLEFLRLCNPENRIIDFSDDTIDFILENDYLFPQFNLITDKKRGRILQKLGFENQRIRDSVVLILELPEILITKPKEDEDIPKEIIDFKEKRGKGWSHLQKTLIQSIWKNIRKHHENGEVTFQRLNSKKEHEPRKYYYIWKIWEKLYNTNEEKLNEATPNNNQQLS</sequence>
<reference evidence="1 2" key="1">
    <citation type="journal article" date="2020" name="Biotechnol. Biofuels">
        <title>New insights from the biogas microbiome by comprehensive genome-resolved metagenomics of nearly 1600 species originating from multiple anaerobic digesters.</title>
        <authorList>
            <person name="Campanaro S."/>
            <person name="Treu L."/>
            <person name="Rodriguez-R L.M."/>
            <person name="Kovalovszki A."/>
            <person name="Ziels R.M."/>
            <person name="Maus I."/>
            <person name="Zhu X."/>
            <person name="Kougias P.G."/>
            <person name="Basile A."/>
            <person name="Luo G."/>
            <person name="Schluter A."/>
            <person name="Konstantinidis K.T."/>
            <person name="Angelidaki I."/>
        </authorList>
    </citation>
    <scope>NUCLEOTIDE SEQUENCE [LARGE SCALE GENOMIC DNA]</scope>
    <source>
        <strain evidence="1">AS05jafATM_89</strain>
    </source>
</reference>
<gene>
    <name evidence="1" type="ORF">GX533_02745</name>
</gene>
<evidence type="ECO:0000313" key="1">
    <source>
        <dbReference type="EMBL" id="HHX99566.1"/>
    </source>
</evidence>
<dbReference type="EMBL" id="DUTP01000005">
    <property type="protein sequence ID" value="HHX99566.1"/>
    <property type="molecule type" value="Genomic_DNA"/>
</dbReference>
<comment type="caution">
    <text evidence="1">The sequence shown here is derived from an EMBL/GenBank/DDBJ whole genome shotgun (WGS) entry which is preliminary data.</text>
</comment>
<organism evidence="1 2">
    <name type="scientific">Candidatus Dojkabacteria bacterium</name>
    <dbReference type="NCBI Taxonomy" id="2099670"/>
    <lineage>
        <taxon>Bacteria</taxon>
        <taxon>Candidatus Dojkabacteria</taxon>
    </lineage>
</organism>
<evidence type="ECO:0000313" key="2">
    <source>
        <dbReference type="Proteomes" id="UP000576550"/>
    </source>
</evidence>
<accession>A0A832QC49</accession>
<proteinExistence type="predicted"/>